<dbReference type="InterPro" id="IPR001604">
    <property type="entry name" value="Endo_G_ENPP1-like_dom"/>
</dbReference>
<proteinExistence type="predicted"/>
<dbReference type="PANTHER" id="PTHR13966:SF5">
    <property type="entry name" value="ENDONUCLEASE G, MITOCHONDRIAL"/>
    <property type="match status" value="1"/>
</dbReference>
<feature type="domain" description="DNA/RNA non-specific endonuclease/pyrophosphatase/phosphodiesterase" evidence="3">
    <location>
        <begin position="358"/>
        <end position="566"/>
    </location>
</feature>
<feature type="region of interest" description="Disordered" evidence="1">
    <location>
        <begin position="234"/>
        <end position="260"/>
    </location>
</feature>
<evidence type="ECO:0000259" key="2">
    <source>
        <dbReference type="SMART" id="SM00477"/>
    </source>
</evidence>
<evidence type="ECO:0008006" key="6">
    <source>
        <dbReference type="Google" id="ProtNLM"/>
    </source>
</evidence>
<comment type="caution">
    <text evidence="4">The sequence shown here is derived from an EMBL/GenBank/DDBJ whole genome shotgun (WGS) entry which is preliminary data.</text>
</comment>
<evidence type="ECO:0000313" key="4">
    <source>
        <dbReference type="EMBL" id="GMA41453.1"/>
    </source>
</evidence>
<protein>
    <recommendedName>
        <fullName evidence="6">Endonuclease G</fullName>
    </recommendedName>
</protein>
<accession>A0ABQ6IU33</accession>
<dbReference type="InterPro" id="IPR009003">
    <property type="entry name" value="Peptidase_S1_PA"/>
</dbReference>
<dbReference type="SMART" id="SM00477">
    <property type="entry name" value="NUC"/>
    <property type="match status" value="1"/>
</dbReference>
<feature type="domain" description="ENPP1-3/EXOG-like endonuclease/phosphodiesterase" evidence="2">
    <location>
        <begin position="359"/>
        <end position="566"/>
    </location>
</feature>
<dbReference type="Pfam" id="PF01223">
    <property type="entry name" value="Endonuclease_NS"/>
    <property type="match status" value="1"/>
</dbReference>
<organism evidence="4 5">
    <name type="scientific">Mobilicoccus caccae</name>
    <dbReference type="NCBI Taxonomy" id="1859295"/>
    <lineage>
        <taxon>Bacteria</taxon>
        <taxon>Bacillati</taxon>
        <taxon>Actinomycetota</taxon>
        <taxon>Actinomycetes</taxon>
        <taxon>Micrococcales</taxon>
        <taxon>Dermatophilaceae</taxon>
        <taxon>Mobilicoccus</taxon>
    </lineage>
</organism>
<dbReference type="Gene3D" id="2.40.10.10">
    <property type="entry name" value="Trypsin-like serine proteases"/>
    <property type="match status" value="1"/>
</dbReference>
<dbReference type="SMART" id="SM00892">
    <property type="entry name" value="Endonuclease_NS"/>
    <property type="match status" value="1"/>
</dbReference>
<dbReference type="RefSeq" id="WP_284304999.1">
    <property type="nucleotide sequence ID" value="NZ_BSUO01000001.1"/>
</dbReference>
<dbReference type="InterPro" id="IPR043504">
    <property type="entry name" value="Peptidase_S1_PA_chymotrypsin"/>
</dbReference>
<evidence type="ECO:0000256" key="1">
    <source>
        <dbReference type="SAM" id="MobiDB-lite"/>
    </source>
</evidence>
<evidence type="ECO:0000259" key="3">
    <source>
        <dbReference type="SMART" id="SM00892"/>
    </source>
</evidence>
<dbReference type="Gene3D" id="3.40.570.10">
    <property type="entry name" value="Extracellular Endonuclease, subunit A"/>
    <property type="match status" value="1"/>
</dbReference>
<dbReference type="InterPro" id="IPR020821">
    <property type="entry name" value="ENPP1-3/EXOG-like_nuc-like"/>
</dbReference>
<dbReference type="PANTHER" id="PTHR13966">
    <property type="entry name" value="ENDONUCLEASE RELATED"/>
    <property type="match status" value="1"/>
</dbReference>
<dbReference type="InterPro" id="IPR044925">
    <property type="entry name" value="His-Me_finger_sf"/>
</dbReference>
<dbReference type="InterPro" id="IPR040255">
    <property type="entry name" value="Non-specific_endonuclease"/>
</dbReference>
<reference evidence="5" key="1">
    <citation type="journal article" date="2019" name="Int. J. Syst. Evol. Microbiol.">
        <title>The Global Catalogue of Microorganisms (GCM) 10K type strain sequencing project: providing services to taxonomists for standard genome sequencing and annotation.</title>
        <authorList>
            <consortium name="The Broad Institute Genomics Platform"/>
            <consortium name="The Broad Institute Genome Sequencing Center for Infectious Disease"/>
            <person name="Wu L."/>
            <person name="Ma J."/>
        </authorList>
    </citation>
    <scope>NUCLEOTIDE SEQUENCE [LARGE SCALE GENOMIC DNA]</scope>
    <source>
        <strain evidence="5">NBRC 113072</strain>
    </source>
</reference>
<name>A0ABQ6IU33_9MICO</name>
<gene>
    <name evidence="4" type="ORF">GCM10025883_34980</name>
</gene>
<dbReference type="SUPFAM" id="SSF50494">
    <property type="entry name" value="Trypsin-like serine proteases"/>
    <property type="match status" value="1"/>
</dbReference>
<dbReference type="EMBL" id="BSUO01000001">
    <property type="protein sequence ID" value="GMA41453.1"/>
    <property type="molecule type" value="Genomic_DNA"/>
</dbReference>
<dbReference type="SUPFAM" id="SSF54060">
    <property type="entry name" value="His-Me finger endonucleases"/>
    <property type="match status" value="1"/>
</dbReference>
<sequence length="589" mass="64237">MSPKNPDGTKDSRTDALRRFVRAHADAYLADPNITSVGVGYKEVDGTRTDTVAIQFTVVEKLDEADLALVGSTPVPETIEIDQQTVPTDVVERTFRPAYVVVPEAASDTRRRRIDPGTPYALSNWHVLHGPRGRIGDAVLQPGPHDDNRVDRNRLGTLVRSHLGAAGDCAIATIEDRRFEPDILDLDVVPTEIGEPELGDKVIKSGRTTGVTHGVVTRLDVMVRLDYGEGVGEQNIGGVEIGPDPNRPAPDGQISDGGDSGSVWLFRAGNGRTSTVLAGLNFAGESPGGRDHAIANLPSSVTTKLDVTLSPTRGAQAAGHAAAARGYDPAFLRAEVPTPDLGDLAGDAVEVDGSTVIPYTHFSLTMSASRRFARWVAWNVDGDSLKKLSRSGTKFRLDPRIAKKHQVGDELYADNPIDRGHIARRADLTWGPAPEAEKANSDSFFFTNIAPQMDDFNQGARGGVWGRLEDAVYAEVEVDRHRISVMAGPILAEDDREYRGVRIPREFWKVIAFVEADELKARAFLLTQRLDRLQAFELGEFRTYQVTLELLADRSGLVFPETLTDAETSQVAQAVAQPRMLQRTTDIVW</sequence>
<dbReference type="Proteomes" id="UP001157126">
    <property type="component" value="Unassembled WGS sequence"/>
</dbReference>
<dbReference type="CDD" id="cd00091">
    <property type="entry name" value="NUC"/>
    <property type="match status" value="1"/>
</dbReference>
<evidence type="ECO:0000313" key="5">
    <source>
        <dbReference type="Proteomes" id="UP001157126"/>
    </source>
</evidence>
<keyword evidence="5" id="KW-1185">Reference proteome</keyword>
<dbReference type="InterPro" id="IPR044929">
    <property type="entry name" value="DNA/RNA_non-sp_Endonuclease_sf"/>
</dbReference>